<protein>
    <submittedName>
        <fullName evidence="2">Uncharacterized protein</fullName>
    </submittedName>
</protein>
<organism evidence="2 3">
    <name type="scientific">Bathycoccus prasinos</name>
    <dbReference type="NCBI Taxonomy" id="41875"/>
    <lineage>
        <taxon>Eukaryota</taxon>
        <taxon>Viridiplantae</taxon>
        <taxon>Chlorophyta</taxon>
        <taxon>Mamiellophyceae</taxon>
        <taxon>Mamiellales</taxon>
        <taxon>Bathycoccaceae</taxon>
        <taxon>Bathycoccus</taxon>
    </lineage>
</organism>
<dbReference type="GeneID" id="19012139"/>
<evidence type="ECO:0000313" key="2">
    <source>
        <dbReference type="EMBL" id="CCO19285.1"/>
    </source>
</evidence>
<dbReference type="EMBL" id="FO082266">
    <property type="protein sequence ID" value="CCO19285.1"/>
    <property type="molecule type" value="Genomic_DNA"/>
</dbReference>
<proteinExistence type="predicted"/>
<dbReference type="Proteomes" id="UP000198341">
    <property type="component" value="Chromosome 13"/>
</dbReference>
<name>K8F395_9CHLO</name>
<dbReference type="KEGG" id="bpg:Bathy13g01870"/>
<evidence type="ECO:0000256" key="1">
    <source>
        <dbReference type="SAM" id="MobiDB-lite"/>
    </source>
</evidence>
<feature type="compositionally biased region" description="Gly residues" evidence="1">
    <location>
        <begin position="10"/>
        <end position="24"/>
    </location>
</feature>
<sequence>MPKKQRYHSGVGGGGGYHASGGGKGGRRQKEEAPSTFRNQKLTPVQTIKQTKTTLKRLKKDGTFDSIRSRLVNAILQNETLKTYASFAVTASTQMMRLRNMNTTTNEKVNAQTKMAIKRELELDLSREVSNACWNELAEKDGEIARAVQKEIFRERKMRYDLKEEKILKRNKMKKIKKVGRRLARGGR</sequence>
<keyword evidence="3" id="KW-1185">Reference proteome</keyword>
<reference evidence="2 3" key="1">
    <citation type="submission" date="2011-10" db="EMBL/GenBank/DDBJ databases">
        <authorList>
            <person name="Genoscope - CEA"/>
        </authorList>
    </citation>
    <scope>NUCLEOTIDE SEQUENCE [LARGE SCALE GENOMIC DNA]</scope>
    <source>
        <strain evidence="2 3">RCC 1105</strain>
    </source>
</reference>
<accession>K8F395</accession>
<evidence type="ECO:0000313" key="3">
    <source>
        <dbReference type="Proteomes" id="UP000198341"/>
    </source>
</evidence>
<dbReference type="RefSeq" id="XP_007509482.1">
    <property type="nucleotide sequence ID" value="XM_007509420.1"/>
</dbReference>
<dbReference type="AlphaFoldDB" id="K8F395"/>
<gene>
    <name evidence="2" type="ordered locus">Bathy13g01870</name>
</gene>
<feature type="region of interest" description="Disordered" evidence="1">
    <location>
        <begin position="1"/>
        <end position="41"/>
    </location>
</feature>